<evidence type="ECO:0000259" key="1">
    <source>
        <dbReference type="Pfam" id="PF07727"/>
    </source>
</evidence>
<keyword evidence="2" id="KW-1185">Reference proteome</keyword>
<dbReference type="InterPro" id="IPR043502">
    <property type="entry name" value="DNA/RNA_pol_sf"/>
</dbReference>
<dbReference type="CDD" id="cd09272">
    <property type="entry name" value="RNase_HI_RT_Ty1"/>
    <property type="match status" value="1"/>
</dbReference>
<feature type="domain" description="Reverse transcriptase Ty1/copia-type" evidence="1">
    <location>
        <begin position="3"/>
        <end position="182"/>
    </location>
</feature>
<dbReference type="PANTHER" id="PTHR11439:SF511">
    <property type="match status" value="1"/>
</dbReference>
<dbReference type="RefSeq" id="XP_019090182.1">
    <property type="nucleotide sequence ID" value="XM_019234637.1"/>
</dbReference>
<reference evidence="3" key="2">
    <citation type="submission" date="2025-08" db="UniProtKB">
        <authorList>
            <consortium name="RefSeq"/>
        </authorList>
    </citation>
    <scope>IDENTIFICATION</scope>
    <source>
        <tissue evidence="3">Leaf</tissue>
    </source>
</reference>
<dbReference type="Pfam" id="PF07727">
    <property type="entry name" value="RVT_2"/>
    <property type="match status" value="1"/>
</dbReference>
<dbReference type="SUPFAM" id="SSF56672">
    <property type="entry name" value="DNA/RNA polymerases"/>
    <property type="match status" value="1"/>
</dbReference>
<accession>A0ABM1QTU4</accession>
<protein>
    <submittedName>
        <fullName evidence="3">Uncharacterized protein LOC109128410</fullName>
    </submittedName>
</protein>
<evidence type="ECO:0000313" key="2">
    <source>
        <dbReference type="Proteomes" id="UP000694864"/>
    </source>
</evidence>
<dbReference type="InterPro" id="IPR013103">
    <property type="entry name" value="RVT_2"/>
</dbReference>
<organism evidence="2 3">
    <name type="scientific">Camelina sativa</name>
    <name type="common">False flax</name>
    <name type="synonym">Myagrum sativum</name>
    <dbReference type="NCBI Taxonomy" id="90675"/>
    <lineage>
        <taxon>Eukaryota</taxon>
        <taxon>Viridiplantae</taxon>
        <taxon>Streptophyta</taxon>
        <taxon>Embryophyta</taxon>
        <taxon>Tracheophyta</taxon>
        <taxon>Spermatophyta</taxon>
        <taxon>Magnoliopsida</taxon>
        <taxon>eudicotyledons</taxon>
        <taxon>Gunneridae</taxon>
        <taxon>Pentapetalae</taxon>
        <taxon>rosids</taxon>
        <taxon>malvids</taxon>
        <taxon>Brassicales</taxon>
        <taxon>Brassicaceae</taxon>
        <taxon>Camelineae</taxon>
        <taxon>Camelina</taxon>
    </lineage>
</organism>
<reference evidence="2" key="1">
    <citation type="journal article" date="2014" name="Nat. Commun.">
        <title>The emerging biofuel crop Camelina sativa retains a highly undifferentiated hexaploid genome structure.</title>
        <authorList>
            <person name="Kagale S."/>
            <person name="Koh C."/>
            <person name="Nixon J."/>
            <person name="Bollina V."/>
            <person name="Clarke W.E."/>
            <person name="Tuteja R."/>
            <person name="Spillane C."/>
            <person name="Robinson S.J."/>
            <person name="Links M.G."/>
            <person name="Clarke C."/>
            <person name="Higgins E.E."/>
            <person name="Huebert T."/>
            <person name="Sharpe A.G."/>
            <person name="Parkin I.A."/>
        </authorList>
    </citation>
    <scope>NUCLEOTIDE SEQUENCE [LARGE SCALE GENOMIC DNA]</scope>
    <source>
        <strain evidence="2">cv. DH55</strain>
    </source>
</reference>
<sequence length="341" mass="38616">MTTVRIFLKIAAAKNWEVHQMDVHNAFLHGDLTEEIYMTLPPGFKGSNGNKVCKLKKSLYGLKQAPRCWFAKLTTALKGYGFVQSKTDYSLFVLKRGELRLYMIVYVDDLLIGGNDSAAIQRFKGYLGQCFRMKDLGPLKYFLGIEVARSSHGIYLSQRKYACDIISECGLLGGRPVATPVEENHNLTADGKDFYDDPDGYRRLVGRLVYLTITRPELSYIVNVLAQFMHQPQKKHWFGALRVVRYLKGCPGKGIMLSAKSDLSISAYCDADHGSCRLTQRSLSGFVVMLGDSPVKWRTQKQRVVSRSSVKRNIVQWLTQCLNLNGIENCFHVLKYLMTSL</sequence>
<dbReference type="Proteomes" id="UP000694864">
    <property type="component" value="Chromosome 13"/>
</dbReference>
<name>A0ABM1QTU4_CAMSA</name>
<evidence type="ECO:0000313" key="3">
    <source>
        <dbReference type="RefSeq" id="XP_019090182.1"/>
    </source>
</evidence>
<proteinExistence type="predicted"/>
<gene>
    <name evidence="3" type="primary">LOC109128410</name>
</gene>
<dbReference type="PANTHER" id="PTHR11439">
    <property type="entry name" value="GAG-POL-RELATED RETROTRANSPOSON"/>
    <property type="match status" value="1"/>
</dbReference>
<dbReference type="GeneID" id="109128410"/>